<feature type="region of interest" description="Disordered" evidence="1">
    <location>
        <begin position="96"/>
        <end position="116"/>
    </location>
</feature>
<dbReference type="PANTHER" id="PTHR33526">
    <property type="entry name" value="OS07G0123800 PROTEIN"/>
    <property type="match status" value="1"/>
</dbReference>
<dbReference type="Proteomes" id="UP000826271">
    <property type="component" value="Unassembled WGS sequence"/>
</dbReference>
<keyword evidence="3" id="KW-1185">Reference proteome</keyword>
<proteinExistence type="predicted"/>
<dbReference type="InterPro" id="IPR016972">
    <property type="entry name" value="UCP031279"/>
</dbReference>
<comment type="caution">
    <text evidence="2">The sequence shown here is derived from an EMBL/GenBank/DDBJ whole genome shotgun (WGS) entry which is preliminary data.</text>
</comment>
<dbReference type="PANTHER" id="PTHR33526:SF4">
    <property type="entry name" value="OS07G0123800 PROTEIN"/>
    <property type="match status" value="1"/>
</dbReference>
<dbReference type="EMBL" id="WHWC01000004">
    <property type="protein sequence ID" value="KAG8384255.1"/>
    <property type="molecule type" value="Genomic_DNA"/>
</dbReference>
<name>A0AAV6XYX3_9LAMI</name>
<evidence type="ECO:0000313" key="2">
    <source>
        <dbReference type="EMBL" id="KAG8384255.1"/>
    </source>
</evidence>
<sequence>MVSKRAPKQSLLIRFIRSPIWILTQVRDLYVQSLTGAGHVSYGNSMGCPTPHIPSLPRSTSVNLSNSNYGTTEAELRDLIRAASTRGGGARAELFRSKSTPLGGGGGGPPVPRSNTVGFGRIDEDKPFEYEEDDVGLLRGGGGYPRSRSYAVSRRIKAV</sequence>
<dbReference type="AlphaFoldDB" id="A0AAV6XYX3"/>
<evidence type="ECO:0000313" key="3">
    <source>
        <dbReference type="Proteomes" id="UP000826271"/>
    </source>
</evidence>
<evidence type="ECO:0000256" key="1">
    <source>
        <dbReference type="SAM" id="MobiDB-lite"/>
    </source>
</evidence>
<reference evidence="2" key="1">
    <citation type="submission" date="2019-10" db="EMBL/GenBank/DDBJ databases">
        <authorList>
            <person name="Zhang R."/>
            <person name="Pan Y."/>
            <person name="Wang J."/>
            <person name="Ma R."/>
            <person name="Yu S."/>
        </authorList>
    </citation>
    <scope>NUCLEOTIDE SEQUENCE</scope>
    <source>
        <strain evidence="2">LA-IB0</strain>
        <tissue evidence="2">Leaf</tissue>
    </source>
</reference>
<feature type="region of interest" description="Disordered" evidence="1">
    <location>
        <begin position="140"/>
        <end position="159"/>
    </location>
</feature>
<organism evidence="2 3">
    <name type="scientific">Buddleja alternifolia</name>
    <dbReference type="NCBI Taxonomy" id="168488"/>
    <lineage>
        <taxon>Eukaryota</taxon>
        <taxon>Viridiplantae</taxon>
        <taxon>Streptophyta</taxon>
        <taxon>Embryophyta</taxon>
        <taxon>Tracheophyta</taxon>
        <taxon>Spermatophyta</taxon>
        <taxon>Magnoliopsida</taxon>
        <taxon>eudicotyledons</taxon>
        <taxon>Gunneridae</taxon>
        <taxon>Pentapetalae</taxon>
        <taxon>asterids</taxon>
        <taxon>lamiids</taxon>
        <taxon>Lamiales</taxon>
        <taxon>Scrophulariaceae</taxon>
        <taxon>Buddlejeae</taxon>
        <taxon>Buddleja</taxon>
    </lineage>
</organism>
<accession>A0AAV6XYX3</accession>
<protein>
    <submittedName>
        <fullName evidence="2">Uncharacterized protein</fullName>
    </submittedName>
</protein>
<dbReference type="PIRSF" id="PIRSF031279">
    <property type="entry name" value="UCP031279"/>
    <property type="match status" value="1"/>
</dbReference>
<gene>
    <name evidence="2" type="ORF">BUALT_Bualt04G0099100</name>
</gene>